<dbReference type="EMBL" id="CP031165">
    <property type="protein sequence ID" value="AXV09176.1"/>
    <property type="molecule type" value="Genomic_DNA"/>
</dbReference>
<dbReference type="AlphaFoldDB" id="A0A346Y3X9"/>
<dbReference type="PANTHER" id="PTHR37310">
    <property type="entry name" value="CYTOPLASMIC PROTEIN-RELATED"/>
    <property type="match status" value="1"/>
</dbReference>
<evidence type="ECO:0000313" key="2">
    <source>
        <dbReference type="Proteomes" id="UP000264006"/>
    </source>
</evidence>
<proteinExistence type="predicted"/>
<dbReference type="Gene3D" id="1.20.1270.360">
    <property type="match status" value="1"/>
</dbReference>
<dbReference type="RefSeq" id="WP_114593400.1">
    <property type="nucleotide sequence ID" value="NZ_CP031165.1"/>
</dbReference>
<dbReference type="KEGG" id="euz:DVS28_a4511"/>
<sequence length="130" mass="13612">MSTADILRTHPSRDTFDLDELAAAIDAALRCAQTCATCADACLHGDDPASMVTCIDLCTQCAAICRTTAEVLSRPGPNGDSWREIVKACIATCRECAAECGSHDHDHCRMCAEACTACADACEALLAVAS</sequence>
<dbReference type="InterPro" id="IPR044543">
    <property type="entry name" value="YHJQ-like"/>
</dbReference>
<organism evidence="1 2">
    <name type="scientific">Euzebya pacifica</name>
    <dbReference type="NCBI Taxonomy" id="1608957"/>
    <lineage>
        <taxon>Bacteria</taxon>
        <taxon>Bacillati</taxon>
        <taxon>Actinomycetota</taxon>
        <taxon>Nitriliruptoria</taxon>
        <taxon>Euzebyales</taxon>
    </lineage>
</organism>
<keyword evidence="2" id="KW-1185">Reference proteome</keyword>
<dbReference type="CDD" id="cd08026">
    <property type="entry name" value="DUF326"/>
    <property type="match status" value="1"/>
</dbReference>
<gene>
    <name evidence="1" type="ORF">DVS28_a4511</name>
</gene>
<evidence type="ECO:0000313" key="1">
    <source>
        <dbReference type="EMBL" id="AXV09176.1"/>
    </source>
</evidence>
<accession>A0A346Y3X9</accession>
<protein>
    <submittedName>
        <fullName evidence="1">Ferredoxin</fullName>
    </submittedName>
</protein>
<dbReference type="PANTHER" id="PTHR37310:SF1">
    <property type="entry name" value="CYTOPLASMIC PROTEIN"/>
    <property type="match status" value="1"/>
</dbReference>
<name>A0A346Y3X9_9ACTN</name>
<reference evidence="1 2" key="1">
    <citation type="submission" date="2018-09" db="EMBL/GenBank/DDBJ databases">
        <title>Complete genome sequence of Euzebya sp. DY32-46 isolated from seawater of Pacific Ocean.</title>
        <authorList>
            <person name="Xu L."/>
            <person name="Wu Y.-H."/>
            <person name="Xu X.-W."/>
        </authorList>
    </citation>
    <scope>NUCLEOTIDE SEQUENCE [LARGE SCALE GENOMIC DNA]</scope>
    <source>
        <strain evidence="1 2">DY32-46</strain>
    </source>
</reference>
<dbReference type="InterPro" id="IPR005560">
    <property type="entry name" value="Csp_YhjQ"/>
</dbReference>
<dbReference type="Pfam" id="PF03860">
    <property type="entry name" value="Csp"/>
    <property type="match status" value="1"/>
</dbReference>
<dbReference type="OrthoDB" id="5396211at2"/>
<dbReference type="Proteomes" id="UP000264006">
    <property type="component" value="Chromosome"/>
</dbReference>